<dbReference type="InterPro" id="IPR001307">
    <property type="entry name" value="Thiosulphate_STrfase_CS"/>
</dbReference>
<dbReference type="PROSITE" id="PS00380">
    <property type="entry name" value="RHODANESE_1"/>
    <property type="match status" value="1"/>
</dbReference>
<organism evidence="2 3">
    <name type="scientific">Thermodesulforhabdus norvegica</name>
    <dbReference type="NCBI Taxonomy" id="39841"/>
    <lineage>
        <taxon>Bacteria</taxon>
        <taxon>Pseudomonadati</taxon>
        <taxon>Thermodesulfobacteriota</taxon>
        <taxon>Syntrophobacteria</taxon>
        <taxon>Syntrophobacterales</taxon>
        <taxon>Thermodesulforhabdaceae</taxon>
        <taxon>Thermodesulforhabdus</taxon>
    </lineage>
</organism>
<dbReference type="PANTHER" id="PTHR44086:SF10">
    <property type="entry name" value="THIOSULFATE SULFURTRANSFERASE_RHODANESE-LIKE DOMAIN-CONTAINING PROTEIN 3"/>
    <property type="match status" value="1"/>
</dbReference>
<feature type="domain" description="Rhodanese" evidence="1">
    <location>
        <begin position="68"/>
        <end position="162"/>
    </location>
</feature>
<dbReference type="OrthoDB" id="9789348at2"/>
<dbReference type="EMBL" id="FOUU01000001">
    <property type="protein sequence ID" value="SFM52170.1"/>
    <property type="molecule type" value="Genomic_DNA"/>
</dbReference>
<accession>A0A1I4RJU0</accession>
<sequence>MKGDYKKILLEAFIILVLASTTGLAVNHIRKDKLRLFGTDCFKQTRVCHAEAKSQEIVSLEESSAFFFKNAAIFVDARSPVAFMMGHIPGALNVPIDQVALALEMYFKGLSPDTMIIVYDGDAEGNVGADVADVLKSAGFKNVLLFPDGWTKWQAKGLPVEIGAVSANG</sequence>
<dbReference type="STRING" id="39841.SAMN05660836_00643"/>
<evidence type="ECO:0000259" key="1">
    <source>
        <dbReference type="PROSITE" id="PS50206"/>
    </source>
</evidence>
<protein>
    <submittedName>
        <fullName evidence="2">Rhodanese-related sulfurtransferase</fullName>
    </submittedName>
</protein>
<reference evidence="2 3" key="1">
    <citation type="submission" date="2016-10" db="EMBL/GenBank/DDBJ databases">
        <authorList>
            <person name="de Groot N.N."/>
        </authorList>
    </citation>
    <scope>NUCLEOTIDE SEQUENCE [LARGE SCALE GENOMIC DNA]</scope>
    <source>
        <strain evidence="2 3">DSM 9990</strain>
    </source>
</reference>
<dbReference type="Pfam" id="PF00581">
    <property type="entry name" value="Rhodanese"/>
    <property type="match status" value="1"/>
</dbReference>
<dbReference type="AlphaFoldDB" id="A0A1I4RJU0"/>
<dbReference type="InterPro" id="IPR036873">
    <property type="entry name" value="Rhodanese-like_dom_sf"/>
</dbReference>
<dbReference type="SMART" id="SM00450">
    <property type="entry name" value="RHOD"/>
    <property type="match status" value="1"/>
</dbReference>
<dbReference type="RefSeq" id="WP_093393413.1">
    <property type="nucleotide sequence ID" value="NZ_FOUU01000001.1"/>
</dbReference>
<dbReference type="PANTHER" id="PTHR44086">
    <property type="entry name" value="THIOSULFATE SULFURTRANSFERASE RDL2, MITOCHONDRIAL-RELATED"/>
    <property type="match status" value="1"/>
</dbReference>
<dbReference type="CDD" id="cd00158">
    <property type="entry name" value="RHOD"/>
    <property type="match status" value="1"/>
</dbReference>
<gene>
    <name evidence="2" type="ORF">SAMN05660836_00643</name>
</gene>
<dbReference type="SUPFAM" id="SSF52821">
    <property type="entry name" value="Rhodanese/Cell cycle control phosphatase"/>
    <property type="match status" value="1"/>
</dbReference>
<evidence type="ECO:0000313" key="2">
    <source>
        <dbReference type="EMBL" id="SFM52170.1"/>
    </source>
</evidence>
<dbReference type="InterPro" id="IPR001763">
    <property type="entry name" value="Rhodanese-like_dom"/>
</dbReference>
<dbReference type="PROSITE" id="PS50206">
    <property type="entry name" value="RHODANESE_3"/>
    <property type="match status" value="1"/>
</dbReference>
<dbReference type="GO" id="GO:0004792">
    <property type="term" value="F:thiosulfate-cyanide sulfurtransferase activity"/>
    <property type="evidence" value="ECO:0007669"/>
    <property type="project" value="InterPro"/>
</dbReference>
<evidence type="ECO:0000313" key="3">
    <source>
        <dbReference type="Proteomes" id="UP000199611"/>
    </source>
</evidence>
<proteinExistence type="predicted"/>
<dbReference type="Proteomes" id="UP000199611">
    <property type="component" value="Unassembled WGS sequence"/>
</dbReference>
<keyword evidence="2" id="KW-0808">Transferase</keyword>
<keyword evidence="3" id="KW-1185">Reference proteome</keyword>
<dbReference type="Gene3D" id="3.40.250.10">
    <property type="entry name" value="Rhodanese-like domain"/>
    <property type="match status" value="1"/>
</dbReference>
<name>A0A1I4RJU0_9BACT</name>